<feature type="transmembrane region" description="Helical" evidence="1">
    <location>
        <begin position="50"/>
        <end position="66"/>
    </location>
</feature>
<gene>
    <name evidence="2" type="ORF">EGW08_018560</name>
</gene>
<sequence>MRRIIFQILLQSIYNLGFRIAADKQAFINLFLVVYMSSLQCVYERIKNSFLIILKFIDFNLYYFASFPSQIMSDDEFYLFVEGSDFYLHLCFFFFLINFSVLRVAYLVLCL</sequence>
<keyword evidence="1" id="KW-0472">Membrane</keyword>
<keyword evidence="1" id="KW-0812">Transmembrane</keyword>
<comment type="caution">
    <text evidence="2">The sequence shown here is derived from an EMBL/GenBank/DDBJ whole genome shotgun (WGS) entry which is preliminary data.</text>
</comment>
<evidence type="ECO:0000256" key="1">
    <source>
        <dbReference type="SAM" id="Phobius"/>
    </source>
</evidence>
<organism evidence="2 3">
    <name type="scientific">Elysia chlorotica</name>
    <name type="common">Eastern emerald elysia</name>
    <name type="synonym">Sea slug</name>
    <dbReference type="NCBI Taxonomy" id="188477"/>
    <lineage>
        <taxon>Eukaryota</taxon>
        <taxon>Metazoa</taxon>
        <taxon>Spiralia</taxon>
        <taxon>Lophotrochozoa</taxon>
        <taxon>Mollusca</taxon>
        <taxon>Gastropoda</taxon>
        <taxon>Heterobranchia</taxon>
        <taxon>Euthyneura</taxon>
        <taxon>Panpulmonata</taxon>
        <taxon>Sacoglossa</taxon>
        <taxon>Placobranchoidea</taxon>
        <taxon>Plakobranchidae</taxon>
        <taxon>Elysia</taxon>
    </lineage>
</organism>
<evidence type="ECO:0000313" key="2">
    <source>
        <dbReference type="EMBL" id="RUS73678.1"/>
    </source>
</evidence>
<keyword evidence="3" id="KW-1185">Reference proteome</keyword>
<dbReference type="AlphaFoldDB" id="A0A433SWQ0"/>
<keyword evidence="1" id="KW-1133">Transmembrane helix</keyword>
<evidence type="ECO:0000313" key="3">
    <source>
        <dbReference type="Proteomes" id="UP000271974"/>
    </source>
</evidence>
<feature type="transmembrane region" description="Helical" evidence="1">
    <location>
        <begin position="86"/>
        <end position="109"/>
    </location>
</feature>
<protein>
    <submittedName>
        <fullName evidence="2">Uncharacterized protein</fullName>
    </submittedName>
</protein>
<dbReference type="EMBL" id="RQTK01000911">
    <property type="protein sequence ID" value="RUS73678.1"/>
    <property type="molecule type" value="Genomic_DNA"/>
</dbReference>
<name>A0A433SWQ0_ELYCH</name>
<reference evidence="2 3" key="1">
    <citation type="submission" date="2019-01" db="EMBL/GenBank/DDBJ databases">
        <title>A draft genome assembly of the solar-powered sea slug Elysia chlorotica.</title>
        <authorList>
            <person name="Cai H."/>
            <person name="Li Q."/>
            <person name="Fang X."/>
            <person name="Li J."/>
            <person name="Curtis N.E."/>
            <person name="Altenburger A."/>
            <person name="Shibata T."/>
            <person name="Feng M."/>
            <person name="Maeda T."/>
            <person name="Schwartz J.A."/>
            <person name="Shigenobu S."/>
            <person name="Lundholm N."/>
            <person name="Nishiyama T."/>
            <person name="Yang H."/>
            <person name="Hasebe M."/>
            <person name="Li S."/>
            <person name="Pierce S.K."/>
            <person name="Wang J."/>
        </authorList>
    </citation>
    <scope>NUCLEOTIDE SEQUENCE [LARGE SCALE GENOMIC DNA]</scope>
    <source>
        <strain evidence="2">EC2010</strain>
        <tissue evidence="2">Whole organism of an adult</tissue>
    </source>
</reference>
<accession>A0A433SWQ0</accession>
<dbReference type="Proteomes" id="UP000271974">
    <property type="component" value="Unassembled WGS sequence"/>
</dbReference>
<proteinExistence type="predicted"/>